<name>A0A1L8SVG0_9ENTE</name>
<evidence type="ECO:0000313" key="2">
    <source>
        <dbReference type="EMBL" id="OJG36099.1"/>
    </source>
</evidence>
<feature type="coiled-coil region" evidence="1">
    <location>
        <begin position="8"/>
        <end position="52"/>
    </location>
</feature>
<dbReference type="RefSeq" id="WP_169818935.1">
    <property type="nucleotide sequence ID" value="NZ_JBHLVS010000013.1"/>
</dbReference>
<evidence type="ECO:0000256" key="1">
    <source>
        <dbReference type="SAM" id="Coils"/>
    </source>
</evidence>
<comment type="caution">
    <text evidence="2">The sequence shown here is derived from an EMBL/GenBank/DDBJ whole genome shotgun (WGS) entry which is preliminary data.</text>
</comment>
<dbReference type="STRING" id="319970.RV00_GL002243"/>
<keyword evidence="3" id="KW-1185">Reference proteome</keyword>
<sequence length="55" mass="6397">MEINESVLLLIKTELAAAKCELERLENLTFASDLKEARIEILRQEIQQAEERLKL</sequence>
<gene>
    <name evidence="2" type="ORF">RV00_GL002243</name>
</gene>
<organism evidence="2 3">
    <name type="scientific">Enterococcus devriesei</name>
    <dbReference type="NCBI Taxonomy" id="319970"/>
    <lineage>
        <taxon>Bacteria</taxon>
        <taxon>Bacillati</taxon>
        <taxon>Bacillota</taxon>
        <taxon>Bacilli</taxon>
        <taxon>Lactobacillales</taxon>
        <taxon>Enterococcaceae</taxon>
        <taxon>Enterococcus</taxon>
    </lineage>
</organism>
<accession>A0A1L8SVG0</accession>
<dbReference type="AlphaFoldDB" id="A0A1L8SVG0"/>
<dbReference type="Proteomes" id="UP000183700">
    <property type="component" value="Unassembled WGS sequence"/>
</dbReference>
<evidence type="ECO:0000313" key="3">
    <source>
        <dbReference type="Proteomes" id="UP000183700"/>
    </source>
</evidence>
<dbReference type="EMBL" id="JXKM01000004">
    <property type="protein sequence ID" value="OJG36099.1"/>
    <property type="molecule type" value="Genomic_DNA"/>
</dbReference>
<reference evidence="2 3" key="1">
    <citation type="submission" date="2014-12" db="EMBL/GenBank/DDBJ databases">
        <title>Draft genome sequences of 29 type strains of Enterococci.</title>
        <authorList>
            <person name="Zhong Z."/>
            <person name="Sun Z."/>
            <person name="Liu W."/>
            <person name="Zhang W."/>
            <person name="Zhang H."/>
        </authorList>
    </citation>
    <scope>NUCLEOTIDE SEQUENCE [LARGE SCALE GENOMIC DNA]</scope>
    <source>
        <strain evidence="2 3">DSM 22802</strain>
    </source>
</reference>
<proteinExistence type="predicted"/>
<protein>
    <submittedName>
        <fullName evidence="2">Uncharacterized protein</fullName>
    </submittedName>
</protein>
<keyword evidence="1" id="KW-0175">Coiled coil</keyword>